<accession>A0A519B9F1</accession>
<dbReference type="GO" id="GO:0005548">
    <property type="term" value="F:phospholipid transporter activity"/>
    <property type="evidence" value="ECO:0007669"/>
    <property type="project" value="TreeGrafter"/>
</dbReference>
<evidence type="ECO:0000256" key="1">
    <source>
        <dbReference type="ARBA" id="ARBA00004141"/>
    </source>
</evidence>
<keyword evidence="4 7" id="KW-0812">Transmembrane</keyword>
<feature type="transmembrane region" description="Helical" evidence="7">
    <location>
        <begin position="58"/>
        <end position="78"/>
    </location>
</feature>
<evidence type="ECO:0000256" key="7">
    <source>
        <dbReference type="RuleBase" id="RU362044"/>
    </source>
</evidence>
<protein>
    <submittedName>
        <fullName evidence="8">ABC transporter permease</fullName>
    </submittedName>
</protein>
<dbReference type="PANTHER" id="PTHR30188:SF4">
    <property type="entry name" value="PROTEIN TRIGALACTOSYLDIACYLGLYCEROL 1, CHLOROPLASTIC"/>
    <property type="match status" value="1"/>
</dbReference>
<keyword evidence="6 7" id="KW-0472">Membrane</keyword>
<evidence type="ECO:0000256" key="6">
    <source>
        <dbReference type="ARBA" id="ARBA00023136"/>
    </source>
</evidence>
<organism evidence="8 9">
    <name type="scientific">Candidatus Acidulodesulfobacterium ferriphilum</name>
    <dbReference type="NCBI Taxonomy" id="2597223"/>
    <lineage>
        <taxon>Bacteria</taxon>
        <taxon>Deltaproteobacteria</taxon>
        <taxon>Candidatus Acidulodesulfobacterales</taxon>
        <taxon>Candidatus Acidulodesulfobacterium</taxon>
    </lineage>
</organism>
<evidence type="ECO:0000313" key="9">
    <source>
        <dbReference type="Proteomes" id="UP000320813"/>
    </source>
</evidence>
<feature type="transmembrane region" description="Helical" evidence="7">
    <location>
        <begin position="150"/>
        <end position="179"/>
    </location>
</feature>
<gene>
    <name evidence="8" type="ORF">EVJ47_08240</name>
</gene>
<feature type="transmembrane region" description="Helical" evidence="7">
    <location>
        <begin position="200"/>
        <end position="223"/>
    </location>
</feature>
<dbReference type="EMBL" id="SGBD01000005">
    <property type="protein sequence ID" value="RZD13910.1"/>
    <property type="molecule type" value="Genomic_DNA"/>
</dbReference>
<proteinExistence type="inferred from homology"/>
<comment type="similarity">
    <text evidence="2 7">Belongs to the MlaE permease family.</text>
</comment>
<evidence type="ECO:0000256" key="5">
    <source>
        <dbReference type="ARBA" id="ARBA00022989"/>
    </source>
</evidence>
<dbReference type="PANTHER" id="PTHR30188">
    <property type="entry name" value="ABC TRANSPORTER PERMEASE PROTEIN-RELATED"/>
    <property type="match status" value="1"/>
</dbReference>
<dbReference type="GO" id="GO:0043190">
    <property type="term" value="C:ATP-binding cassette (ABC) transporter complex"/>
    <property type="evidence" value="ECO:0007669"/>
    <property type="project" value="InterPro"/>
</dbReference>
<dbReference type="NCBIfam" id="TIGR00056">
    <property type="entry name" value="MlaE family lipid ABC transporter permease subunit"/>
    <property type="match status" value="1"/>
</dbReference>
<keyword evidence="3" id="KW-0813">Transport</keyword>
<comment type="subcellular location">
    <subcellularLocation>
        <location evidence="1">Membrane</location>
        <topology evidence="1">Multi-pass membrane protein</topology>
    </subcellularLocation>
</comment>
<evidence type="ECO:0000256" key="2">
    <source>
        <dbReference type="ARBA" id="ARBA00007556"/>
    </source>
</evidence>
<dbReference type="Pfam" id="PF02405">
    <property type="entry name" value="MlaE"/>
    <property type="match status" value="1"/>
</dbReference>
<comment type="caution">
    <text evidence="8">The sequence shown here is derived from an EMBL/GenBank/DDBJ whole genome shotgun (WGS) entry which is preliminary data.</text>
</comment>
<dbReference type="AlphaFoldDB" id="A0A519B9F1"/>
<sequence length="259" mass="28526">MNGILTPFESIGKFILKTTDELGSLVIYLWESILSIFRYSINFGNLIDQMAFIGMDSFYVVGLTGLFTGMVLSLQSYYAAKIVGVTYMIGPTVALSMTRELGPVLTALMITARCGSSMASEIGTMKVTEQIDALEVMAVDPYYYLSIPRILAAMVMLPIMTILCSLIGIIGGYIVYTYFLGLNHITYVEKIYQYMKLSDIYNGLLKAVFFGIILATISTFKGFETTGGSKGVGRFTTQAVVLSSVYILFADYILTSILF</sequence>
<dbReference type="InterPro" id="IPR030802">
    <property type="entry name" value="Permease_MalE"/>
</dbReference>
<feature type="transmembrane region" description="Helical" evidence="7">
    <location>
        <begin position="235"/>
        <end position="254"/>
    </location>
</feature>
<evidence type="ECO:0000313" key="8">
    <source>
        <dbReference type="EMBL" id="RZD13910.1"/>
    </source>
</evidence>
<dbReference type="InterPro" id="IPR003453">
    <property type="entry name" value="ABC_MlaE_roteobac"/>
</dbReference>
<reference evidence="8 9" key="1">
    <citation type="submission" date="2019-01" db="EMBL/GenBank/DDBJ databases">
        <title>Insights into ecological role of a new deltaproteobacterial order Candidatus Sinidesulfobacterales (Sva0485) by metagenomics and metatranscriptomics.</title>
        <authorList>
            <person name="Tan S."/>
            <person name="Liu J."/>
            <person name="Fang Y."/>
            <person name="Hedlund B.P."/>
            <person name="Lian Z.H."/>
            <person name="Huang L.Y."/>
            <person name="Li J.T."/>
            <person name="Huang L.N."/>
            <person name="Li W.J."/>
            <person name="Jiang H.C."/>
            <person name="Dong H.L."/>
            <person name="Shu W.S."/>
        </authorList>
    </citation>
    <scope>NUCLEOTIDE SEQUENCE [LARGE SCALE GENOMIC DNA]</scope>
    <source>
        <strain evidence="8">AP3</strain>
    </source>
</reference>
<keyword evidence="5 7" id="KW-1133">Transmembrane helix</keyword>
<feature type="transmembrane region" description="Helical" evidence="7">
    <location>
        <begin position="25"/>
        <end position="46"/>
    </location>
</feature>
<dbReference type="Proteomes" id="UP000320813">
    <property type="component" value="Unassembled WGS sequence"/>
</dbReference>
<evidence type="ECO:0000256" key="3">
    <source>
        <dbReference type="ARBA" id="ARBA00022448"/>
    </source>
</evidence>
<evidence type="ECO:0000256" key="4">
    <source>
        <dbReference type="ARBA" id="ARBA00022692"/>
    </source>
</evidence>
<name>A0A519B9F1_9DELT</name>